<dbReference type="Gene3D" id="3.40.30.10">
    <property type="entry name" value="Glutaredoxin"/>
    <property type="match status" value="1"/>
</dbReference>
<dbReference type="Pfam" id="PF13462">
    <property type="entry name" value="Thioredoxin_4"/>
    <property type="match status" value="1"/>
</dbReference>
<dbReference type="SUPFAM" id="SSF52833">
    <property type="entry name" value="Thioredoxin-like"/>
    <property type="match status" value="1"/>
</dbReference>
<dbReference type="OrthoDB" id="9780340at2"/>
<dbReference type="InterPro" id="IPR036249">
    <property type="entry name" value="Thioredoxin-like_sf"/>
</dbReference>
<evidence type="ECO:0000256" key="1">
    <source>
        <dbReference type="ARBA" id="ARBA00003565"/>
    </source>
</evidence>
<dbReference type="PROSITE" id="PS51352">
    <property type="entry name" value="THIOREDOXIN_2"/>
    <property type="match status" value="1"/>
</dbReference>
<evidence type="ECO:0000256" key="2">
    <source>
        <dbReference type="SAM" id="SignalP"/>
    </source>
</evidence>
<comment type="caution">
    <text evidence="4">The sequence shown here is derived from an EMBL/GenBank/DDBJ whole genome shotgun (WGS) entry which is preliminary data.</text>
</comment>
<feature type="domain" description="Thioredoxin" evidence="3">
    <location>
        <begin position="34"/>
        <end position="221"/>
    </location>
</feature>
<evidence type="ECO:0000313" key="4">
    <source>
        <dbReference type="EMBL" id="GAJ29306.1"/>
    </source>
</evidence>
<dbReference type="RefSeq" id="WP_052511934.1">
    <property type="nucleotide sequence ID" value="NZ_BAND01000059.1"/>
</dbReference>
<dbReference type="CDD" id="cd02972">
    <property type="entry name" value="DsbA_family"/>
    <property type="match status" value="1"/>
</dbReference>
<evidence type="ECO:0000313" key="5">
    <source>
        <dbReference type="Proteomes" id="UP000019760"/>
    </source>
</evidence>
<dbReference type="Proteomes" id="UP000019760">
    <property type="component" value="Unassembled WGS sequence"/>
</dbReference>
<dbReference type="EMBL" id="BAND01000059">
    <property type="protein sequence ID" value="GAJ29306.1"/>
    <property type="molecule type" value="Genomic_DNA"/>
</dbReference>
<gene>
    <name evidence="4" type="ORF">Amme_059_025</name>
</gene>
<organism evidence="4 5">
    <name type="scientific">Acidomonas methanolica NBRC 104435</name>
    <dbReference type="NCBI Taxonomy" id="1231351"/>
    <lineage>
        <taxon>Bacteria</taxon>
        <taxon>Pseudomonadati</taxon>
        <taxon>Pseudomonadota</taxon>
        <taxon>Alphaproteobacteria</taxon>
        <taxon>Acetobacterales</taxon>
        <taxon>Acetobacteraceae</taxon>
        <taxon>Acidomonas</taxon>
    </lineage>
</organism>
<sequence>MWSPSRRAATRWFLSAALCALVLGTAGRLAGQDHPATQPAPSVAPSPSKAGPPWIYGRPDARFTVIEYADLECPYCRAYFPVLRRWIDVHPEVDWQWRHLPLPMHQPAALREARLAECAGAVGGASGFWNAVTWIYGHTRGDGRGIPDDVPFPWSAAPFRQCLDSPRPDRIIREQAAEASRAGIDATPTLRLVDRETGRSLLLPGPVDGDALLSGFDLLAGHQSSHVPTPSGSPAITPSR</sequence>
<name>A0A023D675_ACIMT</name>
<evidence type="ECO:0000259" key="3">
    <source>
        <dbReference type="PROSITE" id="PS51352"/>
    </source>
</evidence>
<proteinExistence type="predicted"/>
<feature type="signal peptide" evidence="2">
    <location>
        <begin position="1"/>
        <end position="30"/>
    </location>
</feature>
<dbReference type="AlphaFoldDB" id="A0A023D675"/>
<dbReference type="InterPro" id="IPR013766">
    <property type="entry name" value="Thioredoxin_domain"/>
</dbReference>
<feature type="chain" id="PRO_5030001404" description="Thioredoxin domain-containing protein" evidence="2">
    <location>
        <begin position="31"/>
        <end position="240"/>
    </location>
</feature>
<reference evidence="4 5" key="2">
    <citation type="journal article" date="2014" name="FEMS Microbiol. Lett.">
        <title>Draft genomic DNA sequence of the facultatively methylotrophic bacterium Acidomonas methanolica type strain MB58.</title>
        <authorList>
            <person name="Higashiura N."/>
            <person name="Hadano H."/>
            <person name="Hirakawa H."/>
            <person name="Matsutani M."/>
            <person name="Takabe S."/>
            <person name="Matsushita K."/>
            <person name="Azuma Y."/>
        </authorList>
    </citation>
    <scope>NUCLEOTIDE SEQUENCE [LARGE SCALE GENOMIC DNA]</scope>
    <source>
        <strain evidence="4 5">MB58</strain>
    </source>
</reference>
<comment type="function">
    <text evidence="1">May be required for disulfide bond formation in some proteins.</text>
</comment>
<protein>
    <recommendedName>
        <fullName evidence="3">Thioredoxin domain-containing protein</fullName>
    </recommendedName>
</protein>
<dbReference type="InterPro" id="IPR012336">
    <property type="entry name" value="Thioredoxin-like_fold"/>
</dbReference>
<accession>A0A023D675</accession>
<reference evidence="5" key="1">
    <citation type="journal article" date="2014" name="FEMS Microbiol. Lett.">
        <title>Draft Genomic DNA Sequence of the Facultatively Methylotrophic Bacterium Acidomonas methanolica type strain MB58.</title>
        <authorList>
            <person name="Higashiura N."/>
            <person name="Hadano H."/>
            <person name="Hirakawa H."/>
            <person name="Matsutani M."/>
            <person name="Takabe S."/>
            <person name="Matsushita K."/>
            <person name="Azuma Y."/>
        </authorList>
    </citation>
    <scope>NUCLEOTIDE SEQUENCE [LARGE SCALE GENOMIC DNA]</scope>
    <source>
        <strain evidence="5">MB58</strain>
    </source>
</reference>
<keyword evidence="5" id="KW-1185">Reference proteome</keyword>
<keyword evidence="2" id="KW-0732">Signal</keyword>